<keyword evidence="4 11" id="KW-0548">Nucleotidyltransferase</keyword>
<feature type="binding site" evidence="11">
    <location>
        <position position="137"/>
    </location>
    <ligand>
        <name>ATP</name>
        <dbReference type="ChEBI" id="CHEBI:30616"/>
    </ligand>
</feature>
<accession>A0A451D416</accession>
<dbReference type="Pfam" id="PF12627">
    <property type="entry name" value="PolyA_pol_RNAbd"/>
    <property type="match status" value="1"/>
</dbReference>
<dbReference type="GO" id="GO:0005524">
    <property type="term" value="F:ATP binding"/>
    <property type="evidence" value="ECO:0007669"/>
    <property type="project" value="UniProtKB-UniRule"/>
</dbReference>
<dbReference type="PIRSF" id="PIRSF000813">
    <property type="entry name" value="CCA_bact"/>
    <property type="match status" value="1"/>
</dbReference>
<keyword evidence="7 11" id="KW-0692">RNA repair</keyword>
<keyword evidence="2 11" id="KW-0808">Transferase</keyword>
<dbReference type="CDD" id="cd05398">
    <property type="entry name" value="NT_ClassII-CCAase"/>
    <property type="match status" value="1"/>
</dbReference>
<dbReference type="Pfam" id="PF01743">
    <property type="entry name" value="PolyA_pol"/>
    <property type="match status" value="1"/>
</dbReference>
<comment type="catalytic activity">
    <reaction evidence="11">
        <text>a tRNA precursor + 2 CTP + ATP = a tRNA with a 3' CCA end + 3 diphosphate</text>
        <dbReference type="Rhea" id="RHEA:14433"/>
        <dbReference type="Rhea" id="RHEA-COMP:10465"/>
        <dbReference type="Rhea" id="RHEA-COMP:10468"/>
        <dbReference type="ChEBI" id="CHEBI:30616"/>
        <dbReference type="ChEBI" id="CHEBI:33019"/>
        <dbReference type="ChEBI" id="CHEBI:37563"/>
        <dbReference type="ChEBI" id="CHEBI:74896"/>
        <dbReference type="ChEBI" id="CHEBI:83071"/>
        <dbReference type="EC" id="2.7.7.72"/>
    </reaction>
</comment>
<feature type="binding site" evidence="11">
    <location>
        <position position="91"/>
    </location>
    <ligand>
        <name>CTP</name>
        <dbReference type="ChEBI" id="CHEBI:37563"/>
    </ligand>
</feature>
<evidence type="ECO:0000259" key="13">
    <source>
        <dbReference type="Pfam" id="PF12627"/>
    </source>
</evidence>
<keyword evidence="14" id="KW-0378">Hydrolase</keyword>
<keyword evidence="5 11" id="KW-0479">Metal-binding</keyword>
<feature type="binding site" evidence="11">
    <location>
        <position position="91"/>
    </location>
    <ligand>
        <name>ATP</name>
        <dbReference type="ChEBI" id="CHEBI:30616"/>
    </ligand>
</feature>
<sequence>MEIYLVGGAVRDALLDLPVKDKDWVVVGGSPDQMLQLGYKKVGRHFPVFLHPISREEYALARTEKKSGRGYVGFVCYSKPDVTLKEDLARRDLTINAIAKDKYGVYYDPYGGCIDLQNRKLRHISSAFCEDPLRVLRVARFSAYFTNLQFRIAQKTWTLMKKVVHSGELSSLSRERIWREMDLAFKTHHPQVFLQVLKDCGALNELFPELNSAYCSLFTKKKQDSLITTNKKNVFLTLSIVAQNRSEVDIRFAALCYDLKKSIIIPDNASNDSKGDKIGTRIISIFCNSLKLPKEHRDLALLVSEFYSAFNKIHLSSPEELITLFNRIDAWRKPCRVEKIACIVDADSSKYGACLDNLSSKGEHFYNAWKVAQNVSTQAVISAGFIGQKICEELYRRRISALTIWQNSYKSILKTLLNSAVHVNK</sequence>
<feature type="binding site" evidence="11">
    <location>
        <position position="8"/>
    </location>
    <ligand>
        <name>ATP</name>
        <dbReference type="ChEBI" id="CHEBI:30616"/>
    </ligand>
</feature>
<feature type="domain" description="tRNA nucleotidyltransferase/poly(A) polymerase RNA and SrmB- binding" evidence="13">
    <location>
        <begin position="150"/>
        <end position="212"/>
    </location>
</feature>
<keyword evidence="6 11" id="KW-0547">Nucleotide-binding</keyword>
<feature type="binding site" evidence="11">
    <location>
        <position position="140"/>
    </location>
    <ligand>
        <name>CTP</name>
        <dbReference type="ChEBI" id="CHEBI:37563"/>
    </ligand>
</feature>
<gene>
    <name evidence="11 14" type="primary">cca</name>
    <name evidence="14" type="ORF">ERCISPPS3390_286</name>
</gene>
<feature type="binding site" evidence="11">
    <location>
        <position position="137"/>
    </location>
    <ligand>
        <name>CTP</name>
        <dbReference type="ChEBI" id="CHEBI:37563"/>
    </ligand>
</feature>
<protein>
    <recommendedName>
        <fullName evidence="11">CCA-adding enzyme</fullName>
        <ecNumber evidence="11">2.7.7.72</ecNumber>
    </recommendedName>
    <alternativeName>
        <fullName evidence="11">CCA tRNA nucleotidyltransferase</fullName>
    </alternativeName>
    <alternativeName>
        <fullName evidence="11">tRNA CCA-pyrophosphorylase</fullName>
    </alternativeName>
    <alternativeName>
        <fullName evidence="11">tRNA adenylyl-/cytidylyl- transferase</fullName>
    </alternativeName>
    <alternativeName>
        <fullName evidence="11">tRNA nucleotidyltransferase</fullName>
    </alternativeName>
    <alternativeName>
        <fullName evidence="11">tRNA-NT</fullName>
    </alternativeName>
</protein>
<comment type="catalytic activity">
    <reaction evidence="11">
        <text>a tRNA with a 3' CCA end + 2 CTP + ATP = a tRNA with a 3' CCACCA end + 3 diphosphate</text>
        <dbReference type="Rhea" id="RHEA:76235"/>
        <dbReference type="Rhea" id="RHEA-COMP:10468"/>
        <dbReference type="Rhea" id="RHEA-COMP:18655"/>
        <dbReference type="ChEBI" id="CHEBI:30616"/>
        <dbReference type="ChEBI" id="CHEBI:33019"/>
        <dbReference type="ChEBI" id="CHEBI:37563"/>
        <dbReference type="ChEBI" id="CHEBI:83071"/>
        <dbReference type="ChEBI" id="CHEBI:195187"/>
    </reaction>
</comment>
<dbReference type="InterPro" id="IPR032828">
    <property type="entry name" value="PolyA_RNA-bd"/>
</dbReference>
<feature type="domain" description="Poly A polymerase head" evidence="12">
    <location>
        <begin position="3"/>
        <end position="122"/>
    </location>
</feature>
<dbReference type="RefSeq" id="WP_197095078.1">
    <property type="nucleotide sequence ID" value="NZ_LR217705.1"/>
</dbReference>
<evidence type="ECO:0000256" key="6">
    <source>
        <dbReference type="ARBA" id="ARBA00022741"/>
    </source>
</evidence>
<evidence type="ECO:0000256" key="5">
    <source>
        <dbReference type="ARBA" id="ARBA00022723"/>
    </source>
</evidence>
<evidence type="ECO:0000256" key="10">
    <source>
        <dbReference type="ARBA" id="ARBA00022884"/>
    </source>
</evidence>
<comment type="similarity">
    <text evidence="11">Belongs to the tRNA nucleotidyltransferase/poly(A) polymerase family. Bacterial CCA-adding enzyme type 2 subfamily.</text>
</comment>
<evidence type="ECO:0000256" key="4">
    <source>
        <dbReference type="ARBA" id="ARBA00022695"/>
    </source>
</evidence>
<evidence type="ECO:0000256" key="9">
    <source>
        <dbReference type="ARBA" id="ARBA00022842"/>
    </source>
</evidence>
<organism evidence="14 15">
    <name type="scientific">Candidatus Erwinia haradaeae</name>
    <dbReference type="NCBI Taxonomy" id="1922217"/>
    <lineage>
        <taxon>Bacteria</taxon>
        <taxon>Pseudomonadati</taxon>
        <taxon>Pseudomonadota</taxon>
        <taxon>Gammaproteobacteria</taxon>
        <taxon>Enterobacterales</taxon>
        <taxon>Erwiniaceae</taxon>
        <taxon>Erwinia</taxon>
    </lineage>
</organism>
<dbReference type="GO" id="GO:0016787">
    <property type="term" value="F:hydrolase activity"/>
    <property type="evidence" value="ECO:0007669"/>
    <property type="project" value="UniProtKB-KW"/>
</dbReference>
<feature type="binding site" evidence="11">
    <location>
        <position position="140"/>
    </location>
    <ligand>
        <name>ATP</name>
        <dbReference type="ChEBI" id="CHEBI:30616"/>
    </ligand>
</feature>
<keyword evidence="10 11" id="KW-0694">RNA-binding</keyword>
<evidence type="ECO:0000256" key="8">
    <source>
        <dbReference type="ARBA" id="ARBA00022840"/>
    </source>
</evidence>
<dbReference type="GO" id="GO:0160016">
    <property type="term" value="F:CCACCA tRNA nucleotidyltransferase activity"/>
    <property type="evidence" value="ECO:0007669"/>
    <property type="project" value="RHEA"/>
</dbReference>
<dbReference type="GO" id="GO:0000049">
    <property type="term" value="F:tRNA binding"/>
    <property type="evidence" value="ECO:0007669"/>
    <property type="project" value="UniProtKB-UniRule"/>
</dbReference>
<feature type="binding site" evidence="11">
    <location>
        <position position="23"/>
    </location>
    <ligand>
        <name>Mg(2+)</name>
        <dbReference type="ChEBI" id="CHEBI:18420"/>
    </ligand>
</feature>
<dbReference type="HAMAP" id="MF_01262">
    <property type="entry name" value="CCA_bact_type2"/>
    <property type="match status" value="1"/>
</dbReference>
<dbReference type="EC" id="2.7.7.72" evidence="11"/>
<evidence type="ECO:0000256" key="2">
    <source>
        <dbReference type="ARBA" id="ARBA00022679"/>
    </source>
</evidence>
<name>A0A451D416_9GAMM</name>
<evidence type="ECO:0000256" key="7">
    <source>
        <dbReference type="ARBA" id="ARBA00022800"/>
    </source>
</evidence>
<dbReference type="InterPro" id="IPR012006">
    <property type="entry name" value="CCA_bact"/>
</dbReference>
<reference evidence="14 15" key="1">
    <citation type="submission" date="2019-02" db="EMBL/GenBank/DDBJ databases">
        <authorList>
            <person name="Manzano-Marin A."/>
            <person name="Manzano-Marin A."/>
        </authorList>
    </citation>
    <scope>NUCLEOTIDE SEQUENCE [LARGE SCALE GENOMIC DNA]</scope>
    <source>
        <strain evidence="14 15">ErCisplendens/pseudotsugae</strain>
    </source>
</reference>
<dbReference type="Proteomes" id="UP000294338">
    <property type="component" value="Chromosome 1"/>
</dbReference>
<evidence type="ECO:0000256" key="3">
    <source>
        <dbReference type="ARBA" id="ARBA00022694"/>
    </source>
</evidence>
<comment type="cofactor">
    <cofactor evidence="1 11">
        <name>Mg(2+)</name>
        <dbReference type="ChEBI" id="CHEBI:18420"/>
    </cofactor>
</comment>
<evidence type="ECO:0000256" key="11">
    <source>
        <dbReference type="HAMAP-Rule" id="MF_01262"/>
    </source>
</evidence>
<dbReference type="PANTHER" id="PTHR47545">
    <property type="entry name" value="MULTIFUNCTIONAL CCA PROTEIN"/>
    <property type="match status" value="1"/>
</dbReference>
<dbReference type="InterPro" id="IPR043519">
    <property type="entry name" value="NT_sf"/>
</dbReference>
<feature type="binding site" evidence="11">
    <location>
        <position position="21"/>
    </location>
    <ligand>
        <name>Mg(2+)</name>
        <dbReference type="ChEBI" id="CHEBI:18420"/>
    </ligand>
</feature>
<dbReference type="InterPro" id="IPR002646">
    <property type="entry name" value="PolA_pol_head_dom"/>
</dbReference>
<dbReference type="NCBIfam" id="NF008137">
    <property type="entry name" value="PRK10885.1"/>
    <property type="match status" value="1"/>
</dbReference>
<dbReference type="Gene3D" id="3.30.460.10">
    <property type="entry name" value="Beta Polymerase, domain 2"/>
    <property type="match status" value="1"/>
</dbReference>
<dbReference type="InterPro" id="IPR050124">
    <property type="entry name" value="tRNA_CCA-adding_enzyme"/>
</dbReference>
<feature type="binding site" evidence="11">
    <location>
        <position position="11"/>
    </location>
    <ligand>
        <name>CTP</name>
        <dbReference type="ChEBI" id="CHEBI:37563"/>
    </ligand>
</feature>
<evidence type="ECO:0000313" key="15">
    <source>
        <dbReference type="Proteomes" id="UP000294338"/>
    </source>
</evidence>
<keyword evidence="9 11" id="KW-0460">Magnesium</keyword>
<dbReference type="GO" id="GO:0042245">
    <property type="term" value="P:RNA repair"/>
    <property type="evidence" value="ECO:0007669"/>
    <property type="project" value="UniProtKB-KW"/>
</dbReference>
<feature type="binding site" evidence="11">
    <location>
        <position position="11"/>
    </location>
    <ligand>
        <name>ATP</name>
        <dbReference type="ChEBI" id="CHEBI:30616"/>
    </ligand>
</feature>
<evidence type="ECO:0000259" key="12">
    <source>
        <dbReference type="Pfam" id="PF01743"/>
    </source>
</evidence>
<dbReference type="SUPFAM" id="SSF81301">
    <property type="entry name" value="Nucleotidyltransferase"/>
    <property type="match status" value="1"/>
</dbReference>
<comment type="miscellaneous">
    <text evidence="11">A single active site specifically recognizes both ATP and CTP and is responsible for their addition.</text>
</comment>
<proteinExistence type="inferred from homology"/>
<dbReference type="GO" id="GO:0001680">
    <property type="term" value="P:tRNA 3'-terminal CCA addition"/>
    <property type="evidence" value="ECO:0007669"/>
    <property type="project" value="UniProtKB-UniRule"/>
</dbReference>
<comment type="function">
    <text evidence="11">Catalyzes the addition and repair of the essential 3'-terminal CCA sequence in tRNAs without using a nucleic acid template. Adds these three nucleotides in the order of C, C, and A to the tRNA nucleotide-73, using CTP and ATP as substrates and producing inorganic pyrophosphate. tRNA 3'-terminal CCA addition is required both for tRNA processing and repair. Also involved in tRNA surveillance by mediating tandem CCA addition to generate a CCACCA at the 3' terminus of unstable tRNAs. While stable tRNAs receive only 3'-terminal CCA, unstable tRNAs are marked with CCACCA and rapidly degraded.</text>
</comment>
<dbReference type="GO" id="GO:0000287">
    <property type="term" value="F:magnesium ion binding"/>
    <property type="evidence" value="ECO:0007669"/>
    <property type="project" value="UniProtKB-UniRule"/>
</dbReference>
<keyword evidence="8 11" id="KW-0067">ATP-binding</keyword>
<keyword evidence="3 11" id="KW-0819">tRNA processing</keyword>
<dbReference type="PANTHER" id="PTHR47545:SF1">
    <property type="entry name" value="MULTIFUNCTIONAL CCA PROTEIN"/>
    <property type="match status" value="1"/>
</dbReference>
<dbReference type="Gene3D" id="1.10.3090.10">
    <property type="entry name" value="cca-adding enzyme, domain 2"/>
    <property type="match status" value="1"/>
</dbReference>
<dbReference type="SUPFAM" id="SSF81891">
    <property type="entry name" value="Poly A polymerase C-terminal region-like"/>
    <property type="match status" value="1"/>
</dbReference>
<evidence type="ECO:0000256" key="1">
    <source>
        <dbReference type="ARBA" id="ARBA00001946"/>
    </source>
</evidence>
<evidence type="ECO:0000313" key="14">
    <source>
        <dbReference type="EMBL" id="VFP80422.1"/>
    </source>
</evidence>
<feature type="binding site" evidence="11">
    <location>
        <position position="8"/>
    </location>
    <ligand>
        <name>CTP</name>
        <dbReference type="ChEBI" id="CHEBI:37563"/>
    </ligand>
</feature>
<dbReference type="GO" id="GO:0004810">
    <property type="term" value="F:CCA tRNA nucleotidyltransferase activity"/>
    <property type="evidence" value="ECO:0007669"/>
    <property type="project" value="UniProtKB-UniRule"/>
</dbReference>
<dbReference type="EMBL" id="LR217705">
    <property type="protein sequence ID" value="VFP80422.1"/>
    <property type="molecule type" value="Genomic_DNA"/>
</dbReference>
<dbReference type="AlphaFoldDB" id="A0A451D416"/>